<comment type="caution">
    <text evidence="6">Lacks conserved residue(s) required for the propagation of feature annotation.</text>
</comment>
<dbReference type="PANTHER" id="PTHR24252:SF7">
    <property type="entry name" value="HYALIN"/>
    <property type="match status" value="1"/>
</dbReference>
<dbReference type="CDD" id="cd00033">
    <property type="entry name" value="CCP"/>
    <property type="match status" value="2"/>
</dbReference>
<dbReference type="InterPro" id="IPR001314">
    <property type="entry name" value="Peptidase_S1A"/>
</dbReference>
<feature type="domain" description="Peptidase S1" evidence="7">
    <location>
        <begin position="118"/>
        <end position="367"/>
    </location>
</feature>
<sequence length="369" mass="41460">MVTYLCQEPYILHGSPKRTCRANGKWDGKRARCSLGDAKCAKMLLGLLQNQPDNTTVTINAHLSMARYHCHKGFMLVGNKTRFCRNGRWLESTVPSCKSSSLPYTACGESPVDFRARIIGGNESQRGWWPWHVGLYIRSGGKLKLQCGGALISSQWVLTTAECVTSHLLPDETINPLNYEIRVGDHRLDTMENTQQTISAEKIVYHQAFDPDTYMNDIALIKLQKPAELNKFVRAVCLPSQDGGDLAIPGKYGYATGWGYTKAREVSYSNTLQYSSFTIQSNSVCRYSTSYPYFSRVMFCAGDGGGKKGSCYGDAGGPFVREEKRGDGYRWVVTGIDSWGEACVQRNKYGYYTRVYSYIDWINKTVREN</sequence>
<dbReference type="AlphaFoldDB" id="A0AAD9VAX4"/>
<dbReference type="InterPro" id="IPR000436">
    <property type="entry name" value="Sushi_SCR_CCP_dom"/>
</dbReference>
<dbReference type="InterPro" id="IPR035976">
    <property type="entry name" value="Sushi/SCR/CCP_sf"/>
</dbReference>
<keyword evidence="5 6" id="KW-1015">Disulfide bond</keyword>
<keyword evidence="4" id="KW-0720">Serine protease</keyword>
<evidence type="ECO:0000313" key="9">
    <source>
        <dbReference type="EMBL" id="KAK2567260.1"/>
    </source>
</evidence>
<evidence type="ECO:0000256" key="2">
    <source>
        <dbReference type="ARBA" id="ARBA00022729"/>
    </source>
</evidence>
<reference evidence="9" key="2">
    <citation type="journal article" date="2023" name="Science">
        <title>Genomic signatures of disease resistance in endangered staghorn corals.</title>
        <authorList>
            <person name="Vollmer S.V."/>
            <person name="Selwyn J.D."/>
            <person name="Despard B.A."/>
            <person name="Roesel C.L."/>
        </authorList>
    </citation>
    <scope>NUCLEOTIDE SEQUENCE</scope>
    <source>
        <strain evidence="9">K2</strain>
    </source>
</reference>
<keyword evidence="6" id="KW-0768">Sushi</keyword>
<gene>
    <name evidence="9" type="ORF">P5673_009074</name>
</gene>
<proteinExistence type="predicted"/>
<dbReference type="GO" id="GO:0006508">
    <property type="term" value="P:proteolysis"/>
    <property type="evidence" value="ECO:0007669"/>
    <property type="project" value="UniProtKB-KW"/>
</dbReference>
<accession>A0AAD9VAX4</accession>
<dbReference type="Gene3D" id="2.40.10.10">
    <property type="entry name" value="Trypsin-like serine proteases"/>
    <property type="match status" value="1"/>
</dbReference>
<dbReference type="SUPFAM" id="SSF57535">
    <property type="entry name" value="Complement control module/SCR domain"/>
    <property type="match status" value="2"/>
</dbReference>
<dbReference type="SUPFAM" id="SSF50494">
    <property type="entry name" value="Trypsin-like serine proteases"/>
    <property type="match status" value="1"/>
</dbReference>
<evidence type="ECO:0000313" key="10">
    <source>
        <dbReference type="Proteomes" id="UP001249851"/>
    </source>
</evidence>
<dbReference type="PRINTS" id="PR00722">
    <property type="entry name" value="CHYMOTRYPSIN"/>
</dbReference>
<keyword evidence="2" id="KW-0732">Signal</keyword>
<evidence type="ECO:0000256" key="4">
    <source>
        <dbReference type="ARBA" id="ARBA00022825"/>
    </source>
</evidence>
<evidence type="ECO:0000256" key="6">
    <source>
        <dbReference type="PROSITE-ProRule" id="PRU00302"/>
    </source>
</evidence>
<evidence type="ECO:0000256" key="1">
    <source>
        <dbReference type="ARBA" id="ARBA00022670"/>
    </source>
</evidence>
<keyword evidence="1" id="KW-0645">Protease</keyword>
<feature type="domain" description="Sushi" evidence="8">
    <location>
        <begin position="38"/>
        <end position="99"/>
    </location>
</feature>
<dbReference type="SMART" id="SM00032">
    <property type="entry name" value="CCP"/>
    <property type="match status" value="1"/>
</dbReference>
<dbReference type="Pfam" id="PF00089">
    <property type="entry name" value="Trypsin"/>
    <property type="match status" value="1"/>
</dbReference>
<keyword evidence="10" id="KW-1185">Reference proteome</keyword>
<evidence type="ECO:0000259" key="8">
    <source>
        <dbReference type="PROSITE" id="PS50923"/>
    </source>
</evidence>
<keyword evidence="3" id="KW-0378">Hydrolase</keyword>
<dbReference type="PROSITE" id="PS50923">
    <property type="entry name" value="SUSHI"/>
    <property type="match status" value="2"/>
</dbReference>
<feature type="domain" description="Sushi" evidence="8">
    <location>
        <begin position="1"/>
        <end position="35"/>
    </location>
</feature>
<evidence type="ECO:0000256" key="5">
    <source>
        <dbReference type="ARBA" id="ARBA00023157"/>
    </source>
</evidence>
<dbReference type="PANTHER" id="PTHR24252">
    <property type="entry name" value="ACROSIN-RELATED"/>
    <property type="match status" value="1"/>
</dbReference>
<dbReference type="InterPro" id="IPR001254">
    <property type="entry name" value="Trypsin_dom"/>
</dbReference>
<dbReference type="EMBL" id="JARQWQ010000015">
    <property type="protein sequence ID" value="KAK2567260.1"/>
    <property type="molecule type" value="Genomic_DNA"/>
</dbReference>
<dbReference type="Gene3D" id="2.10.70.10">
    <property type="entry name" value="Complement Module, domain 1"/>
    <property type="match status" value="2"/>
</dbReference>
<dbReference type="Proteomes" id="UP001249851">
    <property type="component" value="Unassembled WGS sequence"/>
</dbReference>
<dbReference type="InterPro" id="IPR009003">
    <property type="entry name" value="Peptidase_S1_PA"/>
</dbReference>
<dbReference type="Pfam" id="PF00084">
    <property type="entry name" value="Sushi"/>
    <property type="match status" value="2"/>
</dbReference>
<dbReference type="InterPro" id="IPR043504">
    <property type="entry name" value="Peptidase_S1_PA_chymotrypsin"/>
</dbReference>
<organism evidence="9 10">
    <name type="scientific">Acropora cervicornis</name>
    <name type="common">Staghorn coral</name>
    <dbReference type="NCBI Taxonomy" id="6130"/>
    <lineage>
        <taxon>Eukaryota</taxon>
        <taxon>Metazoa</taxon>
        <taxon>Cnidaria</taxon>
        <taxon>Anthozoa</taxon>
        <taxon>Hexacorallia</taxon>
        <taxon>Scleractinia</taxon>
        <taxon>Astrocoeniina</taxon>
        <taxon>Acroporidae</taxon>
        <taxon>Acropora</taxon>
    </lineage>
</organism>
<evidence type="ECO:0000256" key="3">
    <source>
        <dbReference type="ARBA" id="ARBA00022801"/>
    </source>
</evidence>
<comment type="caution">
    <text evidence="9">The sequence shown here is derived from an EMBL/GenBank/DDBJ whole genome shotgun (WGS) entry which is preliminary data.</text>
</comment>
<evidence type="ECO:0000259" key="7">
    <source>
        <dbReference type="PROSITE" id="PS50240"/>
    </source>
</evidence>
<dbReference type="GO" id="GO:0004252">
    <property type="term" value="F:serine-type endopeptidase activity"/>
    <property type="evidence" value="ECO:0007669"/>
    <property type="project" value="InterPro"/>
</dbReference>
<feature type="disulfide bond" evidence="6">
    <location>
        <begin position="70"/>
        <end position="97"/>
    </location>
</feature>
<dbReference type="PROSITE" id="PS50240">
    <property type="entry name" value="TRYPSIN_DOM"/>
    <property type="match status" value="1"/>
</dbReference>
<dbReference type="FunFam" id="2.40.10.10:FF:000120">
    <property type="entry name" value="Putative serine protease"/>
    <property type="match status" value="1"/>
</dbReference>
<name>A0AAD9VAX4_ACRCE</name>
<reference evidence="9" key="1">
    <citation type="journal article" date="2023" name="G3 (Bethesda)">
        <title>Whole genome assembly and annotation of the endangered Caribbean coral Acropora cervicornis.</title>
        <authorList>
            <person name="Selwyn J.D."/>
            <person name="Vollmer S.V."/>
        </authorList>
    </citation>
    <scope>NUCLEOTIDE SEQUENCE</scope>
    <source>
        <strain evidence="9">K2</strain>
    </source>
</reference>
<dbReference type="SMART" id="SM00020">
    <property type="entry name" value="Tryp_SPc"/>
    <property type="match status" value="1"/>
</dbReference>
<feature type="disulfide bond" evidence="6">
    <location>
        <begin position="6"/>
        <end position="33"/>
    </location>
</feature>
<dbReference type="CDD" id="cd00190">
    <property type="entry name" value="Tryp_SPc"/>
    <property type="match status" value="1"/>
</dbReference>
<protein>
    <submittedName>
        <fullName evidence="9">Trypsin</fullName>
    </submittedName>
</protein>